<dbReference type="AlphaFoldDB" id="A0A370DGY1"/>
<name>A0A370DGY1_9GAMM</name>
<evidence type="ECO:0000313" key="3">
    <source>
        <dbReference type="Proteomes" id="UP000254771"/>
    </source>
</evidence>
<reference evidence="2 3" key="1">
    <citation type="journal article" date="2018" name="ISME J.">
        <title>Endosymbiont genomes yield clues of tubeworm success.</title>
        <authorList>
            <person name="Li Y."/>
            <person name="Liles M.R."/>
            <person name="Halanych K.M."/>
        </authorList>
    </citation>
    <scope>NUCLEOTIDE SEQUENCE [LARGE SCALE GENOMIC DNA]</scope>
    <source>
        <strain evidence="2">A1462</strain>
    </source>
</reference>
<dbReference type="Proteomes" id="UP000254771">
    <property type="component" value="Unassembled WGS sequence"/>
</dbReference>
<accession>A0A370DGY1</accession>
<evidence type="ECO:0008006" key="4">
    <source>
        <dbReference type="Google" id="ProtNLM"/>
    </source>
</evidence>
<dbReference type="EMBL" id="QFXE01000017">
    <property type="protein sequence ID" value="RDH84179.1"/>
    <property type="molecule type" value="Genomic_DNA"/>
</dbReference>
<feature type="signal peptide" evidence="1">
    <location>
        <begin position="1"/>
        <end position="27"/>
    </location>
</feature>
<evidence type="ECO:0000256" key="1">
    <source>
        <dbReference type="SAM" id="SignalP"/>
    </source>
</evidence>
<keyword evidence="1" id="KW-0732">Signal</keyword>
<evidence type="ECO:0000313" key="2">
    <source>
        <dbReference type="EMBL" id="RDH84179.1"/>
    </source>
</evidence>
<keyword evidence="3" id="KW-1185">Reference proteome</keyword>
<organism evidence="2 3">
    <name type="scientific">endosymbiont of Escarpia spicata</name>
    <dbReference type="NCBI Taxonomy" id="2200908"/>
    <lineage>
        <taxon>Bacteria</taxon>
        <taxon>Pseudomonadati</taxon>
        <taxon>Pseudomonadota</taxon>
        <taxon>Gammaproteobacteria</taxon>
        <taxon>sulfur-oxidizing symbionts</taxon>
    </lineage>
</organism>
<protein>
    <recommendedName>
        <fullName evidence="4">CopL family metal-binding regulatory protein</fullName>
    </recommendedName>
</protein>
<proteinExistence type="predicted"/>
<gene>
    <name evidence="2" type="ORF">DIZ78_13160</name>
</gene>
<feature type="chain" id="PRO_5016778785" description="CopL family metal-binding regulatory protein" evidence="1">
    <location>
        <begin position="28"/>
        <end position="122"/>
    </location>
</feature>
<comment type="caution">
    <text evidence="2">The sequence shown here is derived from an EMBL/GenBank/DDBJ whole genome shotgun (WGS) entry which is preliminary data.</text>
</comment>
<sequence length="122" mass="12890">MPRLSDKLLAFLLTLLLGLSPLQSAMAGFAASPDQEGSVHQTSDMHDDGMVMDQASHDCEQCNADDGCVGHSCSSGQCASCVLALMPFFLLPTHLAVTPILPIADKGFVSQLSSSLFRPPRA</sequence>